<feature type="compositionally biased region" description="Polar residues" evidence="1">
    <location>
        <begin position="15"/>
        <end position="25"/>
    </location>
</feature>
<accession>A0A078JZL4</accession>
<dbReference type="AlphaFoldDB" id="A0A078JZL4"/>
<dbReference type="EMBL" id="LK047516">
    <property type="protein sequence ID" value="CDY71790.1"/>
    <property type="molecule type" value="Genomic_DNA"/>
</dbReference>
<proteinExistence type="predicted"/>
<evidence type="ECO:0000313" key="2">
    <source>
        <dbReference type="EMBL" id="CDY71790.1"/>
    </source>
</evidence>
<protein>
    <submittedName>
        <fullName evidence="2">BnaCnng74520D protein</fullName>
    </submittedName>
</protein>
<reference evidence="2" key="2">
    <citation type="submission" date="2014-06" db="EMBL/GenBank/DDBJ databases">
        <authorList>
            <person name="Genoscope - CEA"/>
        </authorList>
    </citation>
    <scope>NUCLEOTIDE SEQUENCE</scope>
</reference>
<feature type="compositionally biased region" description="Basic and acidic residues" evidence="1">
    <location>
        <begin position="1"/>
        <end position="13"/>
    </location>
</feature>
<name>A0A078JZL4_BRANA</name>
<dbReference type="PaxDb" id="3708-A0A078JZL4"/>
<reference evidence="2" key="1">
    <citation type="journal article" date="2014" name="Science">
        <title>Plant genetics. Early allopolyploid evolution in the post-Neolithic Brassica napus oilseed genome.</title>
        <authorList>
            <person name="Chalhoub B."/>
            <person name="Denoeud F."/>
            <person name="Liu S."/>
            <person name="Parkin I.A."/>
            <person name="Tang H."/>
            <person name="Wang X."/>
            <person name="Chiquet J."/>
            <person name="Belcram H."/>
            <person name="Tong C."/>
            <person name="Samans B."/>
            <person name="Correa M."/>
            <person name="Da Silva C."/>
            <person name="Just J."/>
            <person name="Falentin C."/>
            <person name="Koh C.S."/>
            <person name="Le Clainche I."/>
            <person name="Bernard M."/>
            <person name="Bento P."/>
            <person name="Noel B."/>
            <person name="Labadie K."/>
            <person name="Alberti A."/>
            <person name="Charles M."/>
            <person name="Arnaud D."/>
            <person name="Guo H."/>
            <person name="Daviaud C."/>
            <person name="Alamery S."/>
            <person name="Jabbari K."/>
            <person name="Zhao M."/>
            <person name="Edger P.P."/>
            <person name="Chelaifa H."/>
            <person name="Tack D."/>
            <person name="Lassalle G."/>
            <person name="Mestiri I."/>
            <person name="Schnel N."/>
            <person name="Le Paslier M.C."/>
            <person name="Fan G."/>
            <person name="Renault V."/>
            <person name="Bayer P.E."/>
            <person name="Golicz A.A."/>
            <person name="Manoli S."/>
            <person name="Lee T.H."/>
            <person name="Thi V.H."/>
            <person name="Chalabi S."/>
            <person name="Hu Q."/>
            <person name="Fan C."/>
            <person name="Tollenaere R."/>
            <person name="Lu Y."/>
            <person name="Battail C."/>
            <person name="Shen J."/>
            <person name="Sidebottom C.H."/>
            <person name="Wang X."/>
            <person name="Canaguier A."/>
            <person name="Chauveau A."/>
            <person name="Berard A."/>
            <person name="Deniot G."/>
            <person name="Guan M."/>
            <person name="Liu Z."/>
            <person name="Sun F."/>
            <person name="Lim Y.P."/>
            <person name="Lyons E."/>
            <person name="Town C.D."/>
            <person name="Bancroft I."/>
            <person name="Wang X."/>
            <person name="Meng J."/>
            <person name="Ma J."/>
            <person name="Pires J.C."/>
            <person name="King G.J."/>
            <person name="Brunel D."/>
            <person name="Delourme R."/>
            <person name="Renard M."/>
            <person name="Aury J.M."/>
            <person name="Adams K.L."/>
            <person name="Batley J."/>
            <person name="Snowdon R.J."/>
            <person name="Tost J."/>
            <person name="Edwards D."/>
            <person name="Zhou Y."/>
            <person name="Hua W."/>
            <person name="Sharpe A.G."/>
            <person name="Paterson A.H."/>
            <person name="Guan C."/>
            <person name="Wincker P."/>
        </authorList>
    </citation>
    <scope>NUCLEOTIDE SEQUENCE [LARGE SCALE GENOMIC DNA]</scope>
</reference>
<organism evidence="2">
    <name type="scientific">Brassica napus</name>
    <name type="common">Rape</name>
    <dbReference type="NCBI Taxonomy" id="3708"/>
    <lineage>
        <taxon>Eukaryota</taxon>
        <taxon>Viridiplantae</taxon>
        <taxon>Streptophyta</taxon>
        <taxon>Embryophyta</taxon>
        <taxon>Tracheophyta</taxon>
        <taxon>Spermatophyta</taxon>
        <taxon>Magnoliopsida</taxon>
        <taxon>eudicotyledons</taxon>
        <taxon>Gunneridae</taxon>
        <taxon>Pentapetalae</taxon>
        <taxon>rosids</taxon>
        <taxon>malvids</taxon>
        <taxon>Brassicales</taxon>
        <taxon>Brassicaceae</taxon>
        <taxon>Brassiceae</taxon>
        <taxon>Brassica</taxon>
    </lineage>
</organism>
<gene>
    <name evidence="2" type="primary">BnaCnng74520D</name>
    <name evidence="2" type="ORF">GSBRNA2T00020325001</name>
</gene>
<feature type="region of interest" description="Disordered" evidence="1">
    <location>
        <begin position="1"/>
        <end position="25"/>
    </location>
</feature>
<sequence>MVSKTKEEDEKSSEPPNTNVGACDD</sequence>
<dbReference type="Gramene" id="CDY71790">
    <property type="protein sequence ID" value="CDY71790"/>
    <property type="gene ID" value="GSBRNA2T00020325001"/>
</dbReference>
<evidence type="ECO:0000256" key="1">
    <source>
        <dbReference type="SAM" id="MobiDB-lite"/>
    </source>
</evidence>